<dbReference type="Pfam" id="PF01261">
    <property type="entry name" value="AP_endonuc_2"/>
    <property type="match status" value="1"/>
</dbReference>
<keyword evidence="1 3" id="KW-0413">Isomerase</keyword>
<sequence>MKISISNIAWDKEEDAAVASLLNKYGVNAIDIAPGKYFPDILTTSHEQIELVKSWWSQRGITITGMQSLLFGTQGFNIFDDEDTRQKMLAHLTAICRIAAGTGATKLVFGSPKNRDRKQLSDAQVEKIAVSFFRELGNIAQYFGVVICLEPNPTHYGANFMTTALETACVVKAVNHAHIRMQLDTGAISLNKEKISTLLKEYQALIGHIHISEPNLVPPTAKNGMHEILSSQLKKNLPEMYVTIEMLTDKKNRLNTIEQTLKFISAQYGEMQ</sequence>
<protein>
    <submittedName>
        <fullName evidence="3">Sugar phosphate isomerase/epimerase family protein</fullName>
    </submittedName>
</protein>
<dbReference type="InterPro" id="IPR036237">
    <property type="entry name" value="Xyl_isomerase-like_sf"/>
</dbReference>
<dbReference type="RefSeq" id="WP_301251088.1">
    <property type="nucleotide sequence ID" value="NZ_JBGFFX010000006.1"/>
</dbReference>
<keyword evidence="4" id="KW-1185">Reference proteome</keyword>
<dbReference type="InterPro" id="IPR013022">
    <property type="entry name" value="Xyl_isomerase-like_TIM-brl"/>
</dbReference>
<dbReference type="Proteomes" id="UP001565243">
    <property type="component" value="Unassembled WGS sequence"/>
</dbReference>
<dbReference type="SUPFAM" id="SSF51658">
    <property type="entry name" value="Xylose isomerase-like"/>
    <property type="match status" value="1"/>
</dbReference>
<evidence type="ECO:0000313" key="4">
    <source>
        <dbReference type="Proteomes" id="UP001565243"/>
    </source>
</evidence>
<dbReference type="Gene3D" id="3.20.20.150">
    <property type="entry name" value="Divalent-metal-dependent TIM barrel enzymes"/>
    <property type="match status" value="1"/>
</dbReference>
<dbReference type="EMBL" id="JBGFFX010000006">
    <property type="protein sequence ID" value="MEY8771097.1"/>
    <property type="molecule type" value="Genomic_DNA"/>
</dbReference>
<evidence type="ECO:0000259" key="2">
    <source>
        <dbReference type="Pfam" id="PF01261"/>
    </source>
</evidence>
<reference evidence="3 4" key="1">
    <citation type="submission" date="2024-07" db="EMBL/GenBank/DDBJ databases">
        <authorList>
            <person name="Hebao G."/>
        </authorList>
    </citation>
    <scope>NUCLEOTIDE SEQUENCE [LARGE SCALE GENOMIC DNA]</scope>
    <source>
        <strain evidence="3 4">ACCC 02193</strain>
    </source>
</reference>
<name>A0ABV4E852_9GAMM</name>
<organism evidence="3 4">
    <name type="scientific">Erwinia aeris</name>
    <dbReference type="NCBI Taxonomy" id="3239803"/>
    <lineage>
        <taxon>Bacteria</taxon>
        <taxon>Pseudomonadati</taxon>
        <taxon>Pseudomonadota</taxon>
        <taxon>Gammaproteobacteria</taxon>
        <taxon>Enterobacterales</taxon>
        <taxon>Erwiniaceae</taxon>
        <taxon>Erwinia</taxon>
    </lineage>
</organism>
<evidence type="ECO:0000256" key="1">
    <source>
        <dbReference type="ARBA" id="ARBA00023235"/>
    </source>
</evidence>
<proteinExistence type="predicted"/>
<accession>A0ABV4E852</accession>
<dbReference type="GO" id="GO:0016853">
    <property type="term" value="F:isomerase activity"/>
    <property type="evidence" value="ECO:0007669"/>
    <property type="project" value="UniProtKB-KW"/>
</dbReference>
<evidence type="ECO:0000313" key="3">
    <source>
        <dbReference type="EMBL" id="MEY8771097.1"/>
    </source>
</evidence>
<dbReference type="PANTHER" id="PTHR43489">
    <property type="entry name" value="ISOMERASE"/>
    <property type="match status" value="1"/>
</dbReference>
<dbReference type="PANTHER" id="PTHR43489:SF7">
    <property type="entry name" value="3-DEHYDRO-D-GULOSIDE 4-EPIMERASE-RELATED"/>
    <property type="match status" value="1"/>
</dbReference>
<dbReference type="InterPro" id="IPR050417">
    <property type="entry name" value="Sugar_Epim/Isomerase"/>
</dbReference>
<comment type="caution">
    <text evidence="3">The sequence shown here is derived from an EMBL/GenBank/DDBJ whole genome shotgun (WGS) entry which is preliminary data.</text>
</comment>
<gene>
    <name evidence="3" type="ORF">AB6T85_11755</name>
</gene>
<feature type="domain" description="Xylose isomerase-like TIM barrel" evidence="2">
    <location>
        <begin position="21"/>
        <end position="264"/>
    </location>
</feature>